<dbReference type="InterPro" id="IPR001647">
    <property type="entry name" value="HTH_TetR"/>
</dbReference>
<name>A0A917JKN7_9GAMM</name>
<dbReference type="AlphaFoldDB" id="A0A917JKN7"/>
<dbReference type="Gene3D" id="1.10.357.10">
    <property type="entry name" value="Tetracycline Repressor, domain 2"/>
    <property type="match status" value="1"/>
</dbReference>
<dbReference type="Proteomes" id="UP000613743">
    <property type="component" value="Unassembled WGS sequence"/>
</dbReference>
<feature type="DNA-binding region" description="H-T-H motif" evidence="4">
    <location>
        <begin position="29"/>
        <end position="48"/>
    </location>
</feature>
<dbReference type="RefSeq" id="WP_188917652.1">
    <property type="nucleotide sequence ID" value="NZ_BMPZ01000001.1"/>
</dbReference>
<dbReference type="SUPFAM" id="SSF46689">
    <property type="entry name" value="Homeodomain-like"/>
    <property type="match status" value="1"/>
</dbReference>
<gene>
    <name evidence="6" type="ORF">GCM10009332_06020</name>
</gene>
<evidence type="ECO:0000313" key="6">
    <source>
        <dbReference type="EMBL" id="GGI71489.1"/>
    </source>
</evidence>
<keyword evidence="1" id="KW-0805">Transcription regulation</keyword>
<evidence type="ECO:0000256" key="2">
    <source>
        <dbReference type="ARBA" id="ARBA00023125"/>
    </source>
</evidence>
<evidence type="ECO:0000259" key="5">
    <source>
        <dbReference type="PROSITE" id="PS50977"/>
    </source>
</evidence>
<comment type="caution">
    <text evidence="6">The sequence shown here is derived from an EMBL/GenBank/DDBJ whole genome shotgun (WGS) entry which is preliminary data.</text>
</comment>
<dbReference type="Pfam" id="PF16925">
    <property type="entry name" value="TetR_C_13"/>
    <property type="match status" value="1"/>
</dbReference>
<dbReference type="Gene3D" id="1.10.10.60">
    <property type="entry name" value="Homeodomain-like"/>
    <property type="match status" value="1"/>
</dbReference>
<evidence type="ECO:0000256" key="1">
    <source>
        <dbReference type="ARBA" id="ARBA00023015"/>
    </source>
</evidence>
<dbReference type="PANTHER" id="PTHR47506:SF10">
    <property type="entry name" value="TRANSCRIPTIONAL REGULATORY PROTEIN"/>
    <property type="match status" value="1"/>
</dbReference>
<dbReference type="InterPro" id="IPR011075">
    <property type="entry name" value="TetR_C"/>
</dbReference>
<dbReference type="InterPro" id="IPR009057">
    <property type="entry name" value="Homeodomain-like_sf"/>
</dbReference>
<accession>A0A917JKN7</accession>
<dbReference type="GO" id="GO:0003677">
    <property type="term" value="F:DNA binding"/>
    <property type="evidence" value="ECO:0007669"/>
    <property type="project" value="UniProtKB-UniRule"/>
</dbReference>
<keyword evidence="7" id="KW-1185">Reference proteome</keyword>
<dbReference type="EMBL" id="BMPZ01000001">
    <property type="protein sequence ID" value="GGI71489.1"/>
    <property type="molecule type" value="Genomic_DNA"/>
</dbReference>
<feature type="domain" description="HTH tetR-type" evidence="5">
    <location>
        <begin position="6"/>
        <end position="66"/>
    </location>
</feature>
<reference evidence="6" key="2">
    <citation type="submission" date="2020-09" db="EMBL/GenBank/DDBJ databases">
        <authorList>
            <person name="Sun Q."/>
            <person name="Ohkuma M."/>
        </authorList>
    </citation>
    <scope>NUCLEOTIDE SEQUENCE</scope>
    <source>
        <strain evidence="6">JCM 30804</strain>
    </source>
</reference>
<reference evidence="6" key="1">
    <citation type="journal article" date="2014" name="Int. J. Syst. Evol. Microbiol.">
        <title>Complete genome sequence of Corynebacterium casei LMG S-19264T (=DSM 44701T), isolated from a smear-ripened cheese.</title>
        <authorList>
            <consortium name="US DOE Joint Genome Institute (JGI-PGF)"/>
            <person name="Walter F."/>
            <person name="Albersmeier A."/>
            <person name="Kalinowski J."/>
            <person name="Ruckert C."/>
        </authorList>
    </citation>
    <scope>NUCLEOTIDE SEQUENCE</scope>
    <source>
        <strain evidence="6">JCM 30804</strain>
    </source>
</reference>
<dbReference type="Pfam" id="PF00440">
    <property type="entry name" value="TetR_N"/>
    <property type="match status" value="1"/>
</dbReference>
<evidence type="ECO:0000256" key="4">
    <source>
        <dbReference type="PROSITE-ProRule" id="PRU00335"/>
    </source>
</evidence>
<protein>
    <submittedName>
        <fullName evidence="6">TetR family transcriptional regulator</fullName>
    </submittedName>
</protein>
<organism evidence="6 7">
    <name type="scientific">Shewanella gelidii</name>
    <dbReference type="NCBI Taxonomy" id="1642821"/>
    <lineage>
        <taxon>Bacteria</taxon>
        <taxon>Pseudomonadati</taxon>
        <taxon>Pseudomonadota</taxon>
        <taxon>Gammaproteobacteria</taxon>
        <taxon>Alteromonadales</taxon>
        <taxon>Shewanellaceae</taxon>
        <taxon>Shewanella</taxon>
    </lineage>
</organism>
<sequence length="193" mass="21609">MAKTAKFDREEVVNKAMNLYWQKGFHATSMRNLQDVIDMRPGSIYASFGSKEGLFKEALQNYARLSIVQIRACAAAASPLHALKQLLRQMIVDSCHQAPSDMCMLAKTVAELTEDNAELLKEARLLLAEIELVFAEVFLKAKACGELSEHVDAQALASYIQVQIMGLRTYARTTGNIERVEVLIDNLFKQGFH</sequence>
<dbReference type="InterPro" id="IPR036271">
    <property type="entry name" value="Tet_transcr_reg_TetR-rel_C_sf"/>
</dbReference>
<dbReference type="SUPFAM" id="SSF48498">
    <property type="entry name" value="Tetracyclin repressor-like, C-terminal domain"/>
    <property type="match status" value="1"/>
</dbReference>
<dbReference type="PROSITE" id="PS50977">
    <property type="entry name" value="HTH_TETR_2"/>
    <property type="match status" value="1"/>
</dbReference>
<keyword evidence="2 4" id="KW-0238">DNA-binding</keyword>
<evidence type="ECO:0000313" key="7">
    <source>
        <dbReference type="Proteomes" id="UP000613743"/>
    </source>
</evidence>
<proteinExistence type="predicted"/>
<evidence type="ECO:0000256" key="3">
    <source>
        <dbReference type="ARBA" id="ARBA00023163"/>
    </source>
</evidence>
<dbReference type="PANTHER" id="PTHR47506">
    <property type="entry name" value="TRANSCRIPTIONAL REGULATORY PROTEIN"/>
    <property type="match status" value="1"/>
</dbReference>
<keyword evidence="3" id="KW-0804">Transcription</keyword>